<proteinExistence type="predicted"/>
<dbReference type="InterPro" id="IPR032675">
    <property type="entry name" value="LRR_dom_sf"/>
</dbReference>
<dbReference type="EMBL" id="KB469296">
    <property type="protein sequence ID" value="EPQ60099.1"/>
    <property type="molecule type" value="Genomic_DNA"/>
</dbReference>
<accession>S7S2T5</accession>
<evidence type="ECO:0000256" key="1">
    <source>
        <dbReference type="SAM" id="MobiDB-lite"/>
    </source>
</evidence>
<dbReference type="SUPFAM" id="SSF52047">
    <property type="entry name" value="RNI-like"/>
    <property type="match status" value="1"/>
</dbReference>
<name>S7S2T5_GLOTA</name>
<evidence type="ECO:0000313" key="2">
    <source>
        <dbReference type="EMBL" id="EPQ60099.1"/>
    </source>
</evidence>
<reference evidence="2 3" key="1">
    <citation type="journal article" date="2012" name="Science">
        <title>The Paleozoic origin of enzymatic lignin decomposition reconstructed from 31 fungal genomes.</title>
        <authorList>
            <person name="Floudas D."/>
            <person name="Binder M."/>
            <person name="Riley R."/>
            <person name="Barry K."/>
            <person name="Blanchette R.A."/>
            <person name="Henrissat B."/>
            <person name="Martinez A.T."/>
            <person name="Otillar R."/>
            <person name="Spatafora J.W."/>
            <person name="Yadav J.S."/>
            <person name="Aerts A."/>
            <person name="Benoit I."/>
            <person name="Boyd A."/>
            <person name="Carlson A."/>
            <person name="Copeland A."/>
            <person name="Coutinho P.M."/>
            <person name="de Vries R.P."/>
            <person name="Ferreira P."/>
            <person name="Findley K."/>
            <person name="Foster B."/>
            <person name="Gaskell J."/>
            <person name="Glotzer D."/>
            <person name="Gorecki P."/>
            <person name="Heitman J."/>
            <person name="Hesse C."/>
            <person name="Hori C."/>
            <person name="Igarashi K."/>
            <person name="Jurgens J.A."/>
            <person name="Kallen N."/>
            <person name="Kersten P."/>
            <person name="Kohler A."/>
            <person name="Kuees U."/>
            <person name="Kumar T.K.A."/>
            <person name="Kuo A."/>
            <person name="LaButti K."/>
            <person name="Larrondo L.F."/>
            <person name="Lindquist E."/>
            <person name="Ling A."/>
            <person name="Lombard V."/>
            <person name="Lucas S."/>
            <person name="Lundell T."/>
            <person name="Martin R."/>
            <person name="McLaughlin D.J."/>
            <person name="Morgenstern I."/>
            <person name="Morin E."/>
            <person name="Murat C."/>
            <person name="Nagy L.G."/>
            <person name="Nolan M."/>
            <person name="Ohm R.A."/>
            <person name="Patyshakuliyeva A."/>
            <person name="Rokas A."/>
            <person name="Ruiz-Duenas F.J."/>
            <person name="Sabat G."/>
            <person name="Salamov A."/>
            <person name="Samejima M."/>
            <person name="Schmutz J."/>
            <person name="Slot J.C."/>
            <person name="St John F."/>
            <person name="Stenlid J."/>
            <person name="Sun H."/>
            <person name="Sun S."/>
            <person name="Syed K."/>
            <person name="Tsang A."/>
            <person name="Wiebenga A."/>
            <person name="Young D."/>
            <person name="Pisabarro A."/>
            <person name="Eastwood D.C."/>
            <person name="Martin F."/>
            <person name="Cullen D."/>
            <person name="Grigoriev I.V."/>
            <person name="Hibbett D.S."/>
        </authorList>
    </citation>
    <scope>NUCLEOTIDE SEQUENCE [LARGE SCALE GENOMIC DNA]</scope>
    <source>
        <strain evidence="2 3">ATCC 11539</strain>
    </source>
</reference>
<dbReference type="GeneID" id="19301014"/>
<evidence type="ECO:0008006" key="4">
    <source>
        <dbReference type="Google" id="ProtNLM"/>
    </source>
</evidence>
<feature type="region of interest" description="Disordered" evidence="1">
    <location>
        <begin position="1"/>
        <end position="25"/>
    </location>
</feature>
<dbReference type="OrthoDB" id="3365698at2759"/>
<keyword evidence="3" id="KW-1185">Reference proteome</keyword>
<evidence type="ECO:0000313" key="3">
    <source>
        <dbReference type="Proteomes" id="UP000030669"/>
    </source>
</evidence>
<gene>
    <name evidence="2" type="ORF">GLOTRDRAFT_123856</name>
</gene>
<protein>
    <recommendedName>
        <fullName evidence="4">F-box domain-containing protein</fullName>
    </recommendedName>
</protein>
<sequence length="523" mass="58622">MAEKLASRAAGSKEPQFGSAASTRHNKIARTSLASETQIPESATTVDRQDHALQHDTSVIGRLPNELLLIVWKHLRPFIKTYTYRGKRKASVGKEIVASLPYPFILSWVSSRWRTLAIGTPELWNHVDVSPVSSGRILEFQLQRSQAYPLRVELRCHADKPFEPAVPGPASRMQDLVELLITSSADRWESLDVTIDGPLAVFCTDSNRSLAFQLQDVSCPRLRELSIKDDRRCRGDESFTILKKRPRDLSRLIVSGAPLKSHLHLFPGLSYLRLESVDYLPTAKQLCDALATCISLTEFVTVGVCFWDWAKDRQPIHLPALRTLEVSLTGSDGGEEFTAHLFTCLDAPNMRELRFSNCDGYAVACVITVSNKRPAFSHQITNVALCHTRAIPESRAPRRYATHTLLAKFCACFPSVQELRLCPCWATEVMGVLKRVDRVSNVEGIFCSCLRTLTLDNQYHTTRGLGGGAPSLELEGELRNLIEFRRSEDIPIEHVNLARHVSSMFCSSSLTWLRENVQLKITA</sequence>
<organism evidence="2 3">
    <name type="scientific">Gloeophyllum trabeum (strain ATCC 11539 / FP-39264 / Madison 617)</name>
    <name type="common">Brown rot fungus</name>
    <dbReference type="NCBI Taxonomy" id="670483"/>
    <lineage>
        <taxon>Eukaryota</taxon>
        <taxon>Fungi</taxon>
        <taxon>Dikarya</taxon>
        <taxon>Basidiomycota</taxon>
        <taxon>Agaricomycotina</taxon>
        <taxon>Agaricomycetes</taxon>
        <taxon>Gloeophyllales</taxon>
        <taxon>Gloeophyllaceae</taxon>
        <taxon>Gloeophyllum</taxon>
    </lineage>
</organism>
<dbReference type="Proteomes" id="UP000030669">
    <property type="component" value="Unassembled WGS sequence"/>
</dbReference>
<dbReference type="Gene3D" id="3.80.10.10">
    <property type="entry name" value="Ribonuclease Inhibitor"/>
    <property type="match status" value="1"/>
</dbReference>
<dbReference type="HOGENOM" id="CLU_520786_0_0_1"/>
<dbReference type="KEGG" id="gtr:GLOTRDRAFT_123856"/>
<dbReference type="AlphaFoldDB" id="S7S2T5"/>
<dbReference type="RefSeq" id="XP_007860577.1">
    <property type="nucleotide sequence ID" value="XM_007862386.1"/>
</dbReference>